<feature type="signal peptide" evidence="5">
    <location>
        <begin position="1"/>
        <end position="23"/>
    </location>
</feature>
<dbReference type="InterPro" id="IPR001073">
    <property type="entry name" value="C1q_dom"/>
</dbReference>
<dbReference type="Pfam" id="PF01410">
    <property type="entry name" value="COLFI"/>
    <property type="match status" value="1"/>
</dbReference>
<dbReference type="KEGG" id="dpx:DAPPUDRAFT_110273"/>
<keyword evidence="4" id="KW-0176">Collagen</keyword>
<accession>E9H5J1</accession>
<organism evidence="7 8">
    <name type="scientific">Daphnia pulex</name>
    <name type="common">Water flea</name>
    <dbReference type="NCBI Taxonomy" id="6669"/>
    <lineage>
        <taxon>Eukaryota</taxon>
        <taxon>Metazoa</taxon>
        <taxon>Ecdysozoa</taxon>
        <taxon>Arthropoda</taxon>
        <taxon>Crustacea</taxon>
        <taxon>Branchiopoda</taxon>
        <taxon>Diplostraca</taxon>
        <taxon>Cladocera</taxon>
        <taxon>Anomopoda</taxon>
        <taxon>Daphniidae</taxon>
        <taxon>Daphnia</taxon>
    </lineage>
</organism>
<evidence type="ECO:0000256" key="4">
    <source>
        <dbReference type="ARBA" id="ARBA00023119"/>
    </source>
</evidence>
<protein>
    <submittedName>
        <fullName evidence="7">Contactin associated protein-like protein 1</fullName>
    </submittedName>
</protein>
<dbReference type="PANTHER" id="PTHR22923:SF62">
    <property type="entry name" value="CVP18"/>
    <property type="match status" value="1"/>
</dbReference>
<sequence length="514" mass="57670">MARQYFIIGVLLVFACWTSTSSAVSLEDQLQQLRNNFRNLIDLIKEDFSTKIVHLESNVHKHKEMLMAIQSMQPNIFPKLDLDNLEVAQHYVKASGLRTCREIRSNDLSLPSGMYWIDPDGQGVGDDSIYAHCDMTTGTTSVLHDSESPMNVGHCAEPGCYSRAINYNATSKQMSALAELSFECHQSIAYDCNYAPFEFNNVPYSWWNDRNGNPHYYWSGNMSEGHGCQCSIDQNCVDANAKCNCDSVSPVQLTDAGTISDKKLLPIIRLNFGRTHFEISSGVHTLGRFQCSGQVTISGMPKSCEDLWRIGHSLNGVYSIVGSAMMESVYCDFTKLPEDPGFQKWIGYADVKSVPIYFYVQRSDRFSKVNVSIPFDVALVNIGNAMNLTTGVFTAPRAGTYYFSFTGLAEFPKFSGLLYLGVDLYMNGQVTGRTFIEDVNTVAGQYSPLSFQSTLKLKQGDEIWLQIDTVSPLIDEETARQLPLITKSVLLFDDFRHFTHFTGWMLDEDVSFSL</sequence>
<dbReference type="PROSITE" id="PS51257">
    <property type="entry name" value="PROKAR_LIPOPROTEIN"/>
    <property type="match status" value="1"/>
</dbReference>
<dbReference type="InterPro" id="IPR050822">
    <property type="entry name" value="Cerebellin_Synaptic_Org"/>
</dbReference>
<dbReference type="SUPFAM" id="SSF49842">
    <property type="entry name" value="TNF-like"/>
    <property type="match status" value="1"/>
</dbReference>
<dbReference type="InterPro" id="IPR008983">
    <property type="entry name" value="Tumour_necrosis_fac-like_dom"/>
</dbReference>
<dbReference type="Gene3D" id="2.60.120.40">
    <property type="match status" value="1"/>
</dbReference>
<reference evidence="7 8" key="1">
    <citation type="journal article" date="2011" name="Science">
        <title>The ecoresponsive genome of Daphnia pulex.</title>
        <authorList>
            <person name="Colbourne J.K."/>
            <person name="Pfrender M.E."/>
            <person name="Gilbert D."/>
            <person name="Thomas W.K."/>
            <person name="Tucker A."/>
            <person name="Oakley T.H."/>
            <person name="Tokishita S."/>
            <person name="Aerts A."/>
            <person name="Arnold G.J."/>
            <person name="Basu M.K."/>
            <person name="Bauer D.J."/>
            <person name="Caceres C.E."/>
            <person name="Carmel L."/>
            <person name="Casola C."/>
            <person name="Choi J.H."/>
            <person name="Detter J.C."/>
            <person name="Dong Q."/>
            <person name="Dusheyko S."/>
            <person name="Eads B.D."/>
            <person name="Frohlich T."/>
            <person name="Geiler-Samerotte K.A."/>
            <person name="Gerlach D."/>
            <person name="Hatcher P."/>
            <person name="Jogdeo S."/>
            <person name="Krijgsveld J."/>
            <person name="Kriventseva E.V."/>
            <person name="Kultz D."/>
            <person name="Laforsch C."/>
            <person name="Lindquist E."/>
            <person name="Lopez J."/>
            <person name="Manak J.R."/>
            <person name="Muller J."/>
            <person name="Pangilinan J."/>
            <person name="Patwardhan R.P."/>
            <person name="Pitluck S."/>
            <person name="Pritham E.J."/>
            <person name="Rechtsteiner A."/>
            <person name="Rho M."/>
            <person name="Rogozin I.B."/>
            <person name="Sakarya O."/>
            <person name="Salamov A."/>
            <person name="Schaack S."/>
            <person name="Shapiro H."/>
            <person name="Shiga Y."/>
            <person name="Skalitzky C."/>
            <person name="Smith Z."/>
            <person name="Souvorov A."/>
            <person name="Sung W."/>
            <person name="Tang Z."/>
            <person name="Tsuchiya D."/>
            <person name="Tu H."/>
            <person name="Vos H."/>
            <person name="Wang M."/>
            <person name="Wolf Y.I."/>
            <person name="Yamagata H."/>
            <person name="Yamada T."/>
            <person name="Ye Y."/>
            <person name="Shaw J.R."/>
            <person name="Andrews J."/>
            <person name="Crease T.J."/>
            <person name="Tang H."/>
            <person name="Lucas S.M."/>
            <person name="Robertson H.M."/>
            <person name="Bork P."/>
            <person name="Koonin E.V."/>
            <person name="Zdobnov E.M."/>
            <person name="Grigoriev I.V."/>
            <person name="Lynch M."/>
            <person name="Boore J.L."/>
        </authorList>
    </citation>
    <scope>NUCLEOTIDE SEQUENCE [LARGE SCALE GENOMIC DNA]</scope>
</reference>
<evidence type="ECO:0000256" key="5">
    <source>
        <dbReference type="SAM" id="SignalP"/>
    </source>
</evidence>
<dbReference type="SMART" id="SM00038">
    <property type="entry name" value="COLFI"/>
    <property type="match status" value="1"/>
</dbReference>
<dbReference type="InParanoid" id="E9H5J1"/>
<dbReference type="eggNOG" id="KOG3516">
    <property type="taxonomic scope" value="Eukaryota"/>
</dbReference>
<proteinExistence type="predicted"/>
<keyword evidence="3 5" id="KW-0732">Signal</keyword>
<dbReference type="GO" id="GO:0005615">
    <property type="term" value="C:extracellular space"/>
    <property type="evidence" value="ECO:0000318"/>
    <property type="project" value="GO_Central"/>
</dbReference>
<dbReference type="Gene3D" id="2.60.120.1000">
    <property type="match status" value="1"/>
</dbReference>
<evidence type="ECO:0000256" key="3">
    <source>
        <dbReference type="ARBA" id="ARBA00022729"/>
    </source>
</evidence>
<evidence type="ECO:0000259" key="6">
    <source>
        <dbReference type="PROSITE" id="PS50871"/>
    </source>
</evidence>
<dbReference type="GO" id="GO:0005201">
    <property type="term" value="F:extracellular matrix structural constituent"/>
    <property type="evidence" value="ECO:0007669"/>
    <property type="project" value="InterPro"/>
</dbReference>
<evidence type="ECO:0000256" key="1">
    <source>
        <dbReference type="ARBA" id="ARBA00004613"/>
    </source>
</evidence>
<dbReference type="PANTHER" id="PTHR22923">
    <property type="entry name" value="CEREBELLIN-RELATED"/>
    <property type="match status" value="1"/>
</dbReference>
<dbReference type="Proteomes" id="UP000000305">
    <property type="component" value="Unassembled WGS sequence"/>
</dbReference>
<dbReference type="PhylomeDB" id="E9H5J1"/>
<dbReference type="OrthoDB" id="26719at2759"/>
<dbReference type="SMART" id="SM00110">
    <property type="entry name" value="C1Q"/>
    <property type="match status" value="1"/>
</dbReference>
<dbReference type="HOGENOM" id="CLU_029491_0_0_1"/>
<dbReference type="InterPro" id="IPR000885">
    <property type="entry name" value="Fib_collagen_C"/>
</dbReference>
<dbReference type="PROSITE" id="PS50871">
    <property type="entry name" value="C1Q"/>
    <property type="match status" value="1"/>
</dbReference>
<keyword evidence="8" id="KW-1185">Reference proteome</keyword>
<dbReference type="EMBL" id="GL732594">
    <property type="protein sequence ID" value="EFX72991.1"/>
    <property type="molecule type" value="Genomic_DNA"/>
</dbReference>
<gene>
    <name evidence="7" type="ORF">DAPPUDRAFT_110273</name>
</gene>
<feature type="domain" description="C1q" evidence="6">
    <location>
        <begin position="351"/>
        <end position="512"/>
    </location>
</feature>
<evidence type="ECO:0000256" key="2">
    <source>
        <dbReference type="ARBA" id="ARBA00022525"/>
    </source>
</evidence>
<dbReference type="GO" id="GO:0005581">
    <property type="term" value="C:collagen trimer"/>
    <property type="evidence" value="ECO:0007669"/>
    <property type="project" value="UniProtKB-KW"/>
</dbReference>
<evidence type="ECO:0000313" key="7">
    <source>
        <dbReference type="EMBL" id="EFX72991.1"/>
    </source>
</evidence>
<dbReference type="NCBIfam" id="NF040941">
    <property type="entry name" value="GGGWT_bact"/>
    <property type="match status" value="1"/>
</dbReference>
<evidence type="ECO:0000313" key="8">
    <source>
        <dbReference type="Proteomes" id="UP000000305"/>
    </source>
</evidence>
<comment type="subcellular location">
    <subcellularLocation>
        <location evidence="1">Secreted</location>
    </subcellularLocation>
</comment>
<feature type="chain" id="PRO_5003238040" evidence="5">
    <location>
        <begin position="24"/>
        <end position="514"/>
    </location>
</feature>
<dbReference type="Pfam" id="PF00386">
    <property type="entry name" value="C1q"/>
    <property type="match status" value="1"/>
</dbReference>
<name>E9H5J1_DAPPU</name>
<dbReference type="AlphaFoldDB" id="E9H5J1"/>
<keyword evidence="2" id="KW-0964">Secreted</keyword>